<name>A0A8J7VY61_9FIRM</name>
<feature type="transmembrane region" description="Helical" evidence="6">
    <location>
        <begin position="58"/>
        <end position="91"/>
    </location>
</feature>
<evidence type="ECO:0000256" key="6">
    <source>
        <dbReference type="SAM" id="Phobius"/>
    </source>
</evidence>
<dbReference type="EMBL" id="JAGSND010000002">
    <property type="protein sequence ID" value="MBR0596856.1"/>
    <property type="molecule type" value="Genomic_DNA"/>
</dbReference>
<comment type="caution">
    <text evidence="7">The sequence shown here is derived from an EMBL/GenBank/DDBJ whole genome shotgun (WGS) entry which is preliminary data.</text>
</comment>
<comment type="subcellular location">
    <subcellularLocation>
        <location evidence="1">Membrane</location>
        <topology evidence="1">Multi-pass membrane protein</topology>
    </subcellularLocation>
</comment>
<dbReference type="RefSeq" id="WP_227016992.1">
    <property type="nucleotide sequence ID" value="NZ_JAGSND010000002.1"/>
</dbReference>
<feature type="transmembrane region" description="Helical" evidence="6">
    <location>
        <begin position="111"/>
        <end position="134"/>
    </location>
</feature>
<dbReference type="CDD" id="cd16914">
    <property type="entry name" value="EcfT"/>
    <property type="match status" value="1"/>
</dbReference>
<evidence type="ECO:0000256" key="2">
    <source>
        <dbReference type="ARBA" id="ARBA00022475"/>
    </source>
</evidence>
<evidence type="ECO:0000256" key="3">
    <source>
        <dbReference type="ARBA" id="ARBA00022692"/>
    </source>
</evidence>
<proteinExistence type="predicted"/>
<keyword evidence="8" id="KW-1185">Reference proteome</keyword>
<reference evidence="7" key="1">
    <citation type="submission" date="2021-04" db="EMBL/GenBank/DDBJ databases">
        <title>Sinoanaerobacter chloroacetimidivorans sp. nov., an obligate anaerobic bacterium isolated from anaerobic sludge.</title>
        <authorList>
            <person name="Bao Y."/>
        </authorList>
    </citation>
    <scope>NUCLEOTIDE SEQUENCE</scope>
    <source>
        <strain evidence="7">BAD-6</strain>
    </source>
</reference>
<evidence type="ECO:0000313" key="8">
    <source>
        <dbReference type="Proteomes" id="UP000675664"/>
    </source>
</evidence>
<dbReference type="AlphaFoldDB" id="A0A8J7VY61"/>
<evidence type="ECO:0000256" key="4">
    <source>
        <dbReference type="ARBA" id="ARBA00022989"/>
    </source>
</evidence>
<organism evidence="7 8">
    <name type="scientific">Sinanaerobacter chloroacetimidivorans</name>
    <dbReference type="NCBI Taxonomy" id="2818044"/>
    <lineage>
        <taxon>Bacteria</taxon>
        <taxon>Bacillati</taxon>
        <taxon>Bacillota</taxon>
        <taxon>Clostridia</taxon>
        <taxon>Peptostreptococcales</taxon>
        <taxon>Anaerovoracaceae</taxon>
        <taxon>Sinanaerobacter</taxon>
    </lineage>
</organism>
<accession>A0A8J7VY61</accession>
<keyword evidence="5 6" id="KW-0472">Membrane</keyword>
<dbReference type="Pfam" id="PF02361">
    <property type="entry name" value="CbiQ"/>
    <property type="match status" value="1"/>
</dbReference>
<dbReference type="Proteomes" id="UP000675664">
    <property type="component" value="Unassembled WGS sequence"/>
</dbReference>
<dbReference type="PANTHER" id="PTHR34857">
    <property type="entry name" value="SLL0384 PROTEIN"/>
    <property type="match status" value="1"/>
</dbReference>
<sequence length="266" mass="30430">MSKLTQSLNKIKNLDELSEGQTWVHSLHPMAKMITTAFYLVVVISFDKYDISGMIPFFLYPILIMSLGEIPYGLVLSRLLVALPFSFFAGLSNLFLDRQIVFMLFQVPVTYGLLSFFSIILKTVLTVMSVLILIATTPMDKISHELIQKKVPKIFIVQMMLTFRYLRLIMSEAGHMVTAYHLRSLKQKGIQLHHAGSFLGQLLLRSFDKADRIYFAMKCRGYQGDFPNAVSESMKWKDTVYWILLCSLFLLLRFVNFSLLIGTAIG</sequence>
<dbReference type="PANTHER" id="PTHR34857:SF2">
    <property type="entry name" value="SLL0384 PROTEIN"/>
    <property type="match status" value="1"/>
</dbReference>
<keyword evidence="3 6" id="KW-0812">Transmembrane</keyword>
<keyword evidence="2" id="KW-1003">Cell membrane</keyword>
<feature type="transmembrane region" description="Helical" evidence="6">
    <location>
        <begin position="240"/>
        <end position="265"/>
    </location>
</feature>
<keyword evidence="4 6" id="KW-1133">Transmembrane helix</keyword>
<evidence type="ECO:0000256" key="5">
    <source>
        <dbReference type="ARBA" id="ARBA00023136"/>
    </source>
</evidence>
<dbReference type="GO" id="GO:0005886">
    <property type="term" value="C:plasma membrane"/>
    <property type="evidence" value="ECO:0007669"/>
    <property type="project" value="UniProtKB-ARBA"/>
</dbReference>
<reference evidence="7" key="2">
    <citation type="submission" date="2021-04" db="EMBL/GenBank/DDBJ databases">
        <authorList>
            <person name="Liu J."/>
        </authorList>
    </citation>
    <scope>NUCLEOTIDE SEQUENCE</scope>
    <source>
        <strain evidence="7">BAD-6</strain>
    </source>
</reference>
<protein>
    <submittedName>
        <fullName evidence="7">Cobalt ECF transporter T component CbiQ</fullName>
    </submittedName>
</protein>
<dbReference type="InterPro" id="IPR051611">
    <property type="entry name" value="ECF_transporter_component"/>
</dbReference>
<gene>
    <name evidence="7" type="ORF">KCX82_03105</name>
</gene>
<evidence type="ECO:0000313" key="7">
    <source>
        <dbReference type="EMBL" id="MBR0596856.1"/>
    </source>
</evidence>
<evidence type="ECO:0000256" key="1">
    <source>
        <dbReference type="ARBA" id="ARBA00004141"/>
    </source>
</evidence>
<dbReference type="InterPro" id="IPR003339">
    <property type="entry name" value="ABC/ECF_trnsptr_transmembrane"/>
</dbReference>